<proteinExistence type="inferred from homology"/>
<sequence>MIGDDFAELKLFITGPILLRDEVRKAALLPEYGHRDSENIKRFGSIMSNLMTIAGNPEGYTPMIFNGSGTNVLEASVRSLVSDTDKVLNVSVGAFGDLFGKLSEANGKNLISLKFPYGQAIDLKILEEALVEHKPDVVTFTHNETSTGVINDVVSVCKLIRAHGALPVVDGVSIFGGAPSTIAEARPLMYCTSTQKSLGLPAGFGIGFVGDEALKKAEGVKNRGYTTDILAQITKARLCQTLTTPNGTLGNQMCVQLDYIVNTETVAVRFKRHEEMRKIAHDWVAEMDGYELFAQDGYRSLSLTTVKTPAYMTIDRLKEVKEHMRGHGYLFDPGYGKINKELQEQGTSPIFRIGHMADIMPDMLKDYLEALRGVLSSFK</sequence>
<dbReference type="Pfam" id="PF00266">
    <property type="entry name" value="Aminotran_5"/>
    <property type="match status" value="1"/>
</dbReference>
<keyword evidence="3 5" id="KW-0663">Pyridoxal phosphate</keyword>
<dbReference type="PIRSF" id="PIRSF000524">
    <property type="entry name" value="SPT"/>
    <property type="match status" value="1"/>
</dbReference>
<dbReference type="Gene3D" id="3.40.640.10">
    <property type="entry name" value="Type I PLP-dependent aspartate aminotransferase-like (Major domain)"/>
    <property type="match status" value="1"/>
</dbReference>
<evidence type="ECO:0000259" key="6">
    <source>
        <dbReference type="Pfam" id="PF00266"/>
    </source>
</evidence>
<dbReference type="STRING" id="246191.SAMN05660337_1483"/>
<dbReference type="InterPro" id="IPR015424">
    <property type="entry name" value="PyrdxlP-dep_Trfase"/>
</dbReference>
<accession>A0A1G9FCD9</accession>
<dbReference type="Proteomes" id="UP000199053">
    <property type="component" value="Unassembled WGS sequence"/>
</dbReference>
<keyword evidence="7" id="KW-0032">Aminotransferase</keyword>
<dbReference type="GO" id="GO:0004760">
    <property type="term" value="F:L-serine-pyruvate transaminase activity"/>
    <property type="evidence" value="ECO:0007669"/>
    <property type="project" value="TreeGrafter"/>
</dbReference>
<comment type="cofactor">
    <cofactor evidence="1 5">
        <name>pyridoxal 5'-phosphate</name>
        <dbReference type="ChEBI" id="CHEBI:597326"/>
    </cofactor>
</comment>
<evidence type="ECO:0000313" key="8">
    <source>
        <dbReference type="Proteomes" id="UP000199053"/>
    </source>
</evidence>
<dbReference type="EMBL" id="FNGA01000002">
    <property type="protein sequence ID" value="SDK86008.1"/>
    <property type="molecule type" value="Genomic_DNA"/>
</dbReference>
<dbReference type="PANTHER" id="PTHR21152:SF40">
    <property type="entry name" value="ALANINE--GLYOXYLATE AMINOTRANSFERASE"/>
    <property type="match status" value="1"/>
</dbReference>
<evidence type="ECO:0000256" key="3">
    <source>
        <dbReference type="ARBA" id="ARBA00022898"/>
    </source>
</evidence>
<keyword evidence="8" id="KW-1185">Reference proteome</keyword>
<dbReference type="AlphaFoldDB" id="A0A1G9FCD9"/>
<comment type="similarity">
    <text evidence="2">Belongs to the class-V pyridoxal-phosphate-dependent aminotransferase family.</text>
</comment>
<evidence type="ECO:0000256" key="5">
    <source>
        <dbReference type="PIRSR" id="PIRSR000524-50"/>
    </source>
</evidence>
<dbReference type="SUPFAM" id="SSF53383">
    <property type="entry name" value="PLP-dependent transferases"/>
    <property type="match status" value="1"/>
</dbReference>
<evidence type="ECO:0000256" key="4">
    <source>
        <dbReference type="PIRSR" id="PIRSR000524-1"/>
    </source>
</evidence>
<evidence type="ECO:0000313" key="7">
    <source>
        <dbReference type="EMBL" id="SDK86008.1"/>
    </source>
</evidence>
<feature type="domain" description="Aminotransferase class V" evidence="6">
    <location>
        <begin position="64"/>
        <end position="315"/>
    </location>
</feature>
<protein>
    <submittedName>
        <fullName evidence="7">Aspartate aminotransferase</fullName>
    </submittedName>
</protein>
<organism evidence="7 8">
    <name type="scientific">Maridesulfovibrio ferrireducens</name>
    <dbReference type="NCBI Taxonomy" id="246191"/>
    <lineage>
        <taxon>Bacteria</taxon>
        <taxon>Pseudomonadati</taxon>
        <taxon>Thermodesulfobacteriota</taxon>
        <taxon>Desulfovibrionia</taxon>
        <taxon>Desulfovibrionales</taxon>
        <taxon>Desulfovibrionaceae</taxon>
        <taxon>Maridesulfovibrio</taxon>
    </lineage>
</organism>
<evidence type="ECO:0000256" key="2">
    <source>
        <dbReference type="ARBA" id="ARBA00009236"/>
    </source>
</evidence>
<dbReference type="RefSeq" id="WP_092159711.1">
    <property type="nucleotide sequence ID" value="NZ_FNGA01000002.1"/>
</dbReference>
<dbReference type="InterPro" id="IPR024169">
    <property type="entry name" value="SP_NH2Trfase/AEP_transaminase"/>
</dbReference>
<dbReference type="OrthoDB" id="9766472at2"/>
<dbReference type="GO" id="GO:0019265">
    <property type="term" value="P:glycine biosynthetic process, by transamination of glyoxylate"/>
    <property type="evidence" value="ECO:0007669"/>
    <property type="project" value="TreeGrafter"/>
</dbReference>
<dbReference type="Gene3D" id="3.90.1150.10">
    <property type="entry name" value="Aspartate Aminotransferase, domain 1"/>
    <property type="match status" value="1"/>
</dbReference>
<feature type="modified residue" description="N6-(pyridoxal phosphate)lysine" evidence="5">
    <location>
        <position position="196"/>
    </location>
</feature>
<dbReference type="InterPro" id="IPR000192">
    <property type="entry name" value="Aminotrans_V_dom"/>
</dbReference>
<name>A0A1G9FCD9_9BACT</name>
<dbReference type="PANTHER" id="PTHR21152">
    <property type="entry name" value="AMINOTRANSFERASE CLASS V"/>
    <property type="match status" value="1"/>
</dbReference>
<evidence type="ECO:0000256" key="1">
    <source>
        <dbReference type="ARBA" id="ARBA00001933"/>
    </source>
</evidence>
<gene>
    <name evidence="7" type="ORF">SAMN05660337_1483</name>
</gene>
<dbReference type="GO" id="GO:0008453">
    <property type="term" value="F:alanine-glyoxylate transaminase activity"/>
    <property type="evidence" value="ECO:0007669"/>
    <property type="project" value="TreeGrafter"/>
</dbReference>
<feature type="binding site" evidence="4">
    <location>
        <position position="352"/>
    </location>
    <ligand>
        <name>substrate</name>
    </ligand>
</feature>
<dbReference type="InterPro" id="IPR015421">
    <property type="entry name" value="PyrdxlP-dep_Trfase_major"/>
</dbReference>
<reference evidence="8" key="1">
    <citation type="submission" date="2016-10" db="EMBL/GenBank/DDBJ databases">
        <authorList>
            <person name="Varghese N."/>
            <person name="Submissions S."/>
        </authorList>
    </citation>
    <scope>NUCLEOTIDE SEQUENCE [LARGE SCALE GENOMIC DNA]</scope>
    <source>
        <strain evidence="8">DSM 16995</strain>
    </source>
</reference>
<dbReference type="InterPro" id="IPR015422">
    <property type="entry name" value="PyrdxlP-dep_Trfase_small"/>
</dbReference>
<keyword evidence="7" id="KW-0808">Transferase</keyword>